<sequence>MSKLTDFGKAIRKLRIDYDTNLNELATSIGVSSAFLSAVETGKKPISAELITKITNALGLSKAEENLLTHAASQSVDNVTVRTNSPEEAEIALMFARRIQDDTLNMAQLRKILEEN</sequence>
<dbReference type="Gene3D" id="1.10.260.40">
    <property type="entry name" value="lambda repressor-like DNA-binding domains"/>
    <property type="match status" value="1"/>
</dbReference>
<dbReference type="GO" id="GO:0003677">
    <property type="term" value="F:DNA binding"/>
    <property type="evidence" value="ECO:0007669"/>
    <property type="project" value="InterPro"/>
</dbReference>
<organism evidence="2">
    <name type="scientific">Acinetobacter baumannii</name>
    <dbReference type="NCBI Taxonomy" id="470"/>
    <lineage>
        <taxon>Bacteria</taxon>
        <taxon>Pseudomonadati</taxon>
        <taxon>Pseudomonadota</taxon>
        <taxon>Gammaproteobacteria</taxon>
        <taxon>Moraxellales</taxon>
        <taxon>Moraxellaceae</taxon>
        <taxon>Acinetobacter</taxon>
        <taxon>Acinetobacter calcoaceticus/baumannii complex</taxon>
    </lineage>
</organism>
<gene>
    <name evidence="2" type="ORF">P255N_00062</name>
</gene>
<dbReference type="AlphaFoldDB" id="A0A125S0N3"/>
<proteinExistence type="predicted"/>
<evidence type="ECO:0000259" key="1">
    <source>
        <dbReference type="PROSITE" id="PS50943"/>
    </source>
</evidence>
<geneLocation type="plasmid" evidence="2">
    <name>p255n_1</name>
</geneLocation>
<dbReference type="SMART" id="SM00530">
    <property type="entry name" value="HTH_XRE"/>
    <property type="match status" value="1"/>
</dbReference>
<dbReference type="Pfam" id="PF01381">
    <property type="entry name" value="HTH_3"/>
    <property type="match status" value="1"/>
</dbReference>
<dbReference type="RefSeq" id="WP_016165486.1">
    <property type="nucleotide sequence ID" value="NZ_CP027245.2"/>
</dbReference>
<dbReference type="InterPro" id="IPR010982">
    <property type="entry name" value="Lambda_DNA-bd_dom_sf"/>
</dbReference>
<dbReference type="EMBL" id="KT852971">
    <property type="protein sequence ID" value="AMD83569.1"/>
    <property type="molecule type" value="Genomic_DNA"/>
</dbReference>
<evidence type="ECO:0000313" key="2">
    <source>
        <dbReference type="EMBL" id="AMD83569.1"/>
    </source>
</evidence>
<name>A0A125S0N3_ACIBA</name>
<dbReference type="PROSITE" id="PS50943">
    <property type="entry name" value="HTH_CROC1"/>
    <property type="match status" value="1"/>
</dbReference>
<protein>
    <recommendedName>
        <fullName evidence="1">HTH cro/C1-type domain-containing protein</fullName>
    </recommendedName>
</protein>
<keyword evidence="2" id="KW-0614">Plasmid</keyword>
<reference evidence="2" key="1">
    <citation type="submission" date="2015-09" db="EMBL/GenBank/DDBJ databases">
        <title>Repeated local emergence of carbapenem resistant Acinetobacter baumannii in a single hospital ward.</title>
        <authorList>
            <person name="Schultz M.B."/>
            <person name="Thanh D.P."/>
            <person name="Hoang N.T.D."/>
            <person name="Wick R.R."/>
            <person name="Ingle D.J."/>
            <person name="Hawkey J."/>
            <person name="Edwards D."/>
            <person name="Kenyon J."/>
            <person name="Lan N.P.H."/>
            <person name="Campbell J.I."/>
            <person name="Thwaites G."/>
            <person name="Nhu N.T.K."/>
            <person name="Hall R."/>
            <person name="Fournier-Level A."/>
            <person name="Baker S."/>
            <person name="Holt K.E."/>
        </authorList>
    </citation>
    <scope>NUCLEOTIDE SEQUENCE</scope>
    <source>
        <strain evidence="2">255_n</strain>
        <plasmid evidence="2">p255n_1</plasmid>
    </source>
</reference>
<accession>A0A125S0N3</accession>
<dbReference type="SUPFAM" id="SSF47413">
    <property type="entry name" value="lambda repressor-like DNA-binding domains"/>
    <property type="match status" value="1"/>
</dbReference>
<dbReference type="CDD" id="cd00093">
    <property type="entry name" value="HTH_XRE"/>
    <property type="match status" value="1"/>
</dbReference>
<feature type="domain" description="HTH cro/C1-type" evidence="1">
    <location>
        <begin position="11"/>
        <end position="67"/>
    </location>
</feature>
<dbReference type="InterPro" id="IPR001387">
    <property type="entry name" value="Cro/C1-type_HTH"/>
</dbReference>